<dbReference type="InterPro" id="IPR013762">
    <property type="entry name" value="Integrase-like_cat_sf"/>
</dbReference>
<feature type="domain" description="Core-binding (CB)" evidence="7">
    <location>
        <begin position="10"/>
        <end position="90"/>
    </location>
</feature>
<dbReference type="InterPro" id="IPR002104">
    <property type="entry name" value="Integrase_catalytic"/>
</dbReference>
<evidence type="ECO:0000259" key="6">
    <source>
        <dbReference type="PROSITE" id="PS51898"/>
    </source>
</evidence>
<dbReference type="PANTHER" id="PTHR30349:SF41">
    <property type="entry name" value="INTEGRASE_RECOMBINASE PROTEIN MJ0367-RELATED"/>
    <property type="match status" value="1"/>
</dbReference>
<dbReference type="InterPro" id="IPR044068">
    <property type="entry name" value="CB"/>
</dbReference>
<evidence type="ECO:0000313" key="8">
    <source>
        <dbReference type="EMBL" id="CAH1705240.1"/>
    </source>
</evidence>
<dbReference type="PANTHER" id="PTHR30349">
    <property type="entry name" value="PHAGE INTEGRASE-RELATED"/>
    <property type="match status" value="1"/>
</dbReference>
<dbReference type="InterPro" id="IPR010998">
    <property type="entry name" value="Integrase_recombinase_N"/>
</dbReference>
<evidence type="ECO:0000256" key="4">
    <source>
        <dbReference type="ARBA" id="ARBA00023172"/>
    </source>
</evidence>
<dbReference type="SUPFAM" id="SSF56349">
    <property type="entry name" value="DNA breaking-rejoining enzymes"/>
    <property type="match status" value="1"/>
</dbReference>
<dbReference type="GO" id="GO:0006310">
    <property type="term" value="P:DNA recombination"/>
    <property type="evidence" value="ECO:0007669"/>
    <property type="project" value="UniProtKB-KW"/>
</dbReference>
<dbReference type="Pfam" id="PF00589">
    <property type="entry name" value="Phage_integrase"/>
    <property type="match status" value="1"/>
</dbReference>
<evidence type="ECO:0000256" key="3">
    <source>
        <dbReference type="ARBA" id="ARBA00023125"/>
    </source>
</evidence>
<dbReference type="GO" id="GO:0003677">
    <property type="term" value="F:DNA binding"/>
    <property type="evidence" value="ECO:0007669"/>
    <property type="project" value="UniProtKB-UniRule"/>
</dbReference>
<sequence>MTNDITLAQTLDGATLDSFLLYLEDMPNTAKTYKSCIKRFKLWLKDQPDAQQPTTNTVRRYKEDLTKRGYKPNTVHLYMVAIKQWFKWLESIGKYPNIAQYVKSGKVNRKSPKSYFEAAQVKEILDQIDQTTQAGKRDYALLVLLFTCGLRTIEASRAKVKDITILGASRVLLVQGKGKADASDYVPLPDHVYTVLTDYLTTRGIDAKDIPACTEPLFTSTSNRSKGQTLSTRSISKICKTRFIKAGFNDPKWTAHSTRHTAGILSLELGHSQRDTQLMLRHASGDTTNIYLHQIGKLGNSATADISKAIFD</sequence>
<evidence type="ECO:0000256" key="1">
    <source>
        <dbReference type="ARBA" id="ARBA00008857"/>
    </source>
</evidence>
<evidence type="ECO:0000256" key="5">
    <source>
        <dbReference type="PROSITE-ProRule" id="PRU01248"/>
    </source>
</evidence>
<reference evidence="8" key="1">
    <citation type="submission" date="2022-02" db="EMBL/GenBank/DDBJ databases">
        <authorList>
            <person name="Deutsch MARIE S."/>
        </authorList>
    </citation>
    <scope>NUCLEOTIDE SEQUENCE</scope>
    <source>
        <strain evidence="8">CIRM-BIA865</strain>
    </source>
</reference>
<dbReference type="GO" id="GO:0015074">
    <property type="term" value="P:DNA integration"/>
    <property type="evidence" value="ECO:0007669"/>
    <property type="project" value="UniProtKB-KW"/>
</dbReference>
<proteinExistence type="inferred from homology"/>
<evidence type="ECO:0000259" key="7">
    <source>
        <dbReference type="PROSITE" id="PS51900"/>
    </source>
</evidence>
<dbReference type="AlphaFoldDB" id="A0AAU9QZ96"/>
<dbReference type="Gene3D" id="1.10.443.10">
    <property type="entry name" value="Intergrase catalytic core"/>
    <property type="match status" value="1"/>
</dbReference>
<keyword evidence="3 5" id="KW-0238">DNA-binding</keyword>
<dbReference type="Proteomes" id="UP001295440">
    <property type="component" value="Chromosome"/>
</dbReference>
<evidence type="ECO:0000256" key="2">
    <source>
        <dbReference type="ARBA" id="ARBA00022908"/>
    </source>
</evidence>
<comment type="similarity">
    <text evidence="1">Belongs to the 'phage' integrase family.</text>
</comment>
<gene>
    <name evidence="8" type="ORF">LDD865_0076</name>
</gene>
<dbReference type="RefSeq" id="WP_236157574.1">
    <property type="nucleotide sequence ID" value="NZ_OV915080.1"/>
</dbReference>
<dbReference type="InterPro" id="IPR004107">
    <property type="entry name" value="Integrase_SAM-like_N"/>
</dbReference>
<protein>
    <recommendedName>
        <fullName evidence="10">Integrase</fullName>
    </recommendedName>
</protein>
<dbReference type="InterPro" id="IPR050090">
    <property type="entry name" value="Tyrosine_recombinase_XerCD"/>
</dbReference>
<feature type="domain" description="Tyr recombinase" evidence="6">
    <location>
        <begin position="110"/>
        <end position="305"/>
    </location>
</feature>
<dbReference type="Gene3D" id="1.10.150.130">
    <property type="match status" value="1"/>
</dbReference>
<dbReference type="PROSITE" id="PS51900">
    <property type="entry name" value="CB"/>
    <property type="match status" value="1"/>
</dbReference>
<dbReference type="EMBL" id="OV915080">
    <property type="protein sequence ID" value="CAH1705240.1"/>
    <property type="molecule type" value="Genomic_DNA"/>
</dbReference>
<keyword evidence="4" id="KW-0233">DNA recombination</keyword>
<dbReference type="Pfam" id="PF02899">
    <property type="entry name" value="Phage_int_SAM_1"/>
    <property type="match status" value="1"/>
</dbReference>
<accession>A0AAU9QZ96</accession>
<keyword evidence="2" id="KW-0229">DNA integration</keyword>
<name>A0AAU9QZ96_9LACO</name>
<dbReference type="InterPro" id="IPR011010">
    <property type="entry name" value="DNA_brk_join_enz"/>
</dbReference>
<organism evidence="8 9">
    <name type="scientific">Lactobacillus delbrueckii subsp. delbrueckii</name>
    <dbReference type="NCBI Taxonomy" id="83684"/>
    <lineage>
        <taxon>Bacteria</taxon>
        <taxon>Bacillati</taxon>
        <taxon>Bacillota</taxon>
        <taxon>Bacilli</taxon>
        <taxon>Lactobacillales</taxon>
        <taxon>Lactobacillaceae</taxon>
        <taxon>Lactobacillus</taxon>
    </lineage>
</organism>
<evidence type="ECO:0008006" key="10">
    <source>
        <dbReference type="Google" id="ProtNLM"/>
    </source>
</evidence>
<dbReference type="PROSITE" id="PS51898">
    <property type="entry name" value="TYR_RECOMBINASE"/>
    <property type="match status" value="1"/>
</dbReference>
<evidence type="ECO:0000313" key="9">
    <source>
        <dbReference type="Proteomes" id="UP001295440"/>
    </source>
</evidence>